<feature type="transmembrane region" description="Helical" evidence="6">
    <location>
        <begin position="97"/>
        <end position="116"/>
    </location>
</feature>
<keyword evidence="5 6" id="KW-0472">Membrane</keyword>
<evidence type="ECO:0000256" key="1">
    <source>
        <dbReference type="ARBA" id="ARBA00004141"/>
    </source>
</evidence>
<comment type="caution">
    <text evidence="8">The sequence shown here is derived from an EMBL/GenBank/DDBJ whole genome shotgun (WGS) entry which is preliminary data.</text>
</comment>
<dbReference type="Pfam" id="PF04138">
    <property type="entry name" value="GtrA_DPMS_TM"/>
    <property type="match status" value="1"/>
</dbReference>
<evidence type="ECO:0000313" key="8">
    <source>
        <dbReference type="EMBL" id="MCW1915170.1"/>
    </source>
</evidence>
<dbReference type="PANTHER" id="PTHR38459">
    <property type="entry name" value="PROPHAGE BACTOPRENOL-LINKED GLUCOSE TRANSLOCASE HOMOLOG"/>
    <property type="match status" value="1"/>
</dbReference>
<comment type="similarity">
    <text evidence="2">Belongs to the GtrA family.</text>
</comment>
<dbReference type="EMBL" id="JAPDDR010000008">
    <property type="protein sequence ID" value="MCW1915170.1"/>
    <property type="molecule type" value="Genomic_DNA"/>
</dbReference>
<evidence type="ECO:0000256" key="3">
    <source>
        <dbReference type="ARBA" id="ARBA00022692"/>
    </source>
</evidence>
<dbReference type="PANTHER" id="PTHR38459:SF1">
    <property type="entry name" value="PROPHAGE BACTOPRENOL-LINKED GLUCOSE TRANSLOCASE HOMOLOG"/>
    <property type="match status" value="1"/>
</dbReference>
<dbReference type="InterPro" id="IPR007267">
    <property type="entry name" value="GtrA_DPMS_TM"/>
</dbReference>
<dbReference type="RefSeq" id="WP_264514709.1">
    <property type="nucleotide sequence ID" value="NZ_JAPDDR010000008.1"/>
</dbReference>
<dbReference type="Proteomes" id="UP001165653">
    <property type="component" value="Unassembled WGS sequence"/>
</dbReference>
<accession>A0ABT3G7G1</accession>
<evidence type="ECO:0000259" key="7">
    <source>
        <dbReference type="Pfam" id="PF04138"/>
    </source>
</evidence>
<organism evidence="8 9">
    <name type="scientific">Luteolibacter rhizosphaerae</name>
    <dbReference type="NCBI Taxonomy" id="2989719"/>
    <lineage>
        <taxon>Bacteria</taxon>
        <taxon>Pseudomonadati</taxon>
        <taxon>Verrucomicrobiota</taxon>
        <taxon>Verrucomicrobiia</taxon>
        <taxon>Verrucomicrobiales</taxon>
        <taxon>Verrucomicrobiaceae</taxon>
        <taxon>Luteolibacter</taxon>
    </lineage>
</organism>
<protein>
    <submittedName>
        <fullName evidence="8">GtrA family protein</fullName>
    </submittedName>
</protein>
<comment type="subcellular location">
    <subcellularLocation>
        <location evidence="1">Membrane</location>
        <topology evidence="1">Multi-pass membrane protein</topology>
    </subcellularLocation>
</comment>
<sequence length="130" mass="14064">MSLLLQSMRFACVGVAATLVHLGTVAVLVPAGLPPARANIAAFLLAFQASYFGHRIWTFRREGSPRSYARMLLLACASFAFNQTAYLILIAHSRADYRLSLAVVLLVQAAITFFAARAWAFAATQTPTGD</sequence>
<dbReference type="InterPro" id="IPR051401">
    <property type="entry name" value="GtrA_CellWall_Glycosyl"/>
</dbReference>
<evidence type="ECO:0000256" key="5">
    <source>
        <dbReference type="ARBA" id="ARBA00023136"/>
    </source>
</evidence>
<keyword evidence="3 6" id="KW-0812">Transmembrane</keyword>
<keyword evidence="9" id="KW-1185">Reference proteome</keyword>
<proteinExistence type="inferred from homology"/>
<keyword evidence="4 6" id="KW-1133">Transmembrane helix</keyword>
<evidence type="ECO:0000256" key="4">
    <source>
        <dbReference type="ARBA" id="ARBA00022989"/>
    </source>
</evidence>
<feature type="transmembrane region" description="Helical" evidence="6">
    <location>
        <begin position="69"/>
        <end position="91"/>
    </location>
</feature>
<evidence type="ECO:0000256" key="2">
    <source>
        <dbReference type="ARBA" id="ARBA00009399"/>
    </source>
</evidence>
<gene>
    <name evidence="8" type="ORF">OJ996_16405</name>
</gene>
<name>A0ABT3G7G1_9BACT</name>
<evidence type="ECO:0000313" key="9">
    <source>
        <dbReference type="Proteomes" id="UP001165653"/>
    </source>
</evidence>
<reference evidence="8" key="1">
    <citation type="submission" date="2022-10" db="EMBL/GenBank/DDBJ databases">
        <title>Luteolibacter sp. GHJ8, whole genome shotgun sequencing project.</title>
        <authorList>
            <person name="Zhao G."/>
            <person name="Shen L."/>
        </authorList>
    </citation>
    <scope>NUCLEOTIDE SEQUENCE</scope>
    <source>
        <strain evidence="8">GHJ8</strain>
    </source>
</reference>
<feature type="transmembrane region" description="Helical" evidence="6">
    <location>
        <begin position="38"/>
        <end position="57"/>
    </location>
</feature>
<feature type="domain" description="GtrA/DPMS transmembrane" evidence="7">
    <location>
        <begin position="9"/>
        <end position="121"/>
    </location>
</feature>
<evidence type="ECO:0000256" key="6">
    <source>
        <dbReference type="SAM" id="Phobius"/>
    </source>
</evidence>